<sequence>MLAVKNFFLSERTKAPDTPQRFSRMPEVFLRSIRRRSLRVKRAKSLVVADREKRKSVQHMMWKKEKTGRMFPKYGISSISTIICKTKKKNSLLDFKKSQIQSHTPFSNICGATVKDTPTISSRHNLTFGSKARITMSENECRTQVELYRQQSIGGNQTANLFFETKVLSRHSWF</sequence>
<dbReference type="Proteomes" id="UP000078200">
    <property type="component" value="Unassembled WGS sequence"/>
</dbReference>
<name>A0A1A9VNQ3_GLOAU</name>
<dbReference type="VEuPathDB" id="VectorBase:GAUT042803"/>
<protein>
    <submittedName>
        <fullName evidence="1">Uncharacterized protein</fullName>
    </submittedName>
</protein>
<accession>A0A1A9VNQ3</accession>
<organism evidence="1 2">
    <name type="scientific">Glossina austeni</name>
    <name type="common">Savannah tsetse fly</name>
    <dbReference type="NCBI Taxonomy" id="7395"/>
    <lineage>
        <taxon>Eukaryota</taxon>
        <taxon>Metazoa</taxon>
        <taxon>Ecdysozoa</taxon>
        <taxon>Arthropoda</taxon>
        <taxon>Hexapoda</taxon>
        <taxon>Insecta</taxon>
        <taxon>Pterygota</taxon>
        <taxon>Neoptera</taxon>
        <taxon>Endopterygota</taxon>
        <taxon>Diptera</taxon>
        <taxon>Brachycera</taxon>
        <taxon>Muscomorpha</taxon>
        <taxon>Hippoboscoidea</taxon>
        <taxon>Glossinidae</taxon>
        <taxon>Glossina</taxon>
    </lineage>
</organism>
<evidence type="ECO:0000313" key="2">
    <source>
        <dbReference type="Proteomes" id="UP000078200"/>
    </source>
</evidence>
<dbReference type="AlphaFoldDB" id="A0A1A9VNQ3"/>
<keyword evidence="2" id="KW-1185">Reference proteome</keyword>
<evidence type="ECO:0000313" key="1">
    <source>
        <dbReference type="EnsemblMetazoa" id="GAUT042803-PA"/>
    </source>
</evidence>
<proteinExistence type="predicted"/>
<dbReference type="EnsemblMetazoa" id="GAUT042803-RA">
    <property type="protein sequence ID" value="GAUT042803-PA"/>
    <property type="gene ID" value="GAUT042803"/>
</dbReference>
<reference evidence="1" key="1">
    <citation type="submission" date="2020-05" db="UniProtKB">
        <authorList>
            <consortium name="EnsemblMetazoa"/>
        </authorList>
    </citation>
    <scope>IDENTIFICATION</scope>
    <source>
        <strain evidence="1">TTRI</strain>
    </source>
</reference>